<evidence type="ECO:0000259" key="2">
    <source>
        <dbReference type="Pfam" id="PF12697"/>
    </source>
</evidence>
<protein>
    <submittedName>
        <fullName evidence="3">Alpha/beta hydrolase</fullName>
    </submittedName>
</protein>
<dbReference type="SUPFAM" id="SSF53474">
    <property type="entry name" value="alpha/beta-Hydrolases"/>
    <property type="match status" value="1"/>
</dbReference>
<keyword evidence="1 3" id="KW-0378">Hydrolase</keyword>
<dbReference type="STRING" id="1260918.AWC06_13285"/>
<dbReference type="EMBL" id="LQOW01000016">
    <property type="protein sequence ID" value="ORV61328.1"/>
    <property type="molecule type" value="Genomic_DNA"/>
</dbReference>
<dbReference type="InterPro" id="IPR029058">
    <property type="entry name" value="AB_hydrolase_fold"/>
</dbReference>
<evidence type="ECO:0000313" key="4">
    <source>
        <dbReference type="Proteomes" id="UP000194000"/>
    </source>
</evidence>
<dbReference type="PANTHER" id="PTHR43798">
    <property type="entry name" value="MONOACYLGLYCEROL LIPASE"/>
    <property type="match status" value="1"/>
</dbReference>
<feature type="domain" description="AB hydrolase-1" evidence="2">
    <location>
        <begin position="18"/>
        <end position="246"/>
    </location>
</feature>
<keyword evidence="4" id="KW-1185">Reference proteome</keyword>
<sequence length="268" mass="29800">MLEVIEKGSGSDAHPVPLLFVHGGWHAAWCWEHFLDFFADAGYRAVAMSLRGHGASLCNKPLQSVSIADYIDDVRSVADELGGAPVLIGHSLGGYVIQRYLEDRAAPAAVLVGSLPPHGVLGAALRVWRRRPWMTVQSWNDPTLVKFLRTPARARGYLFCADTPQTIVESCFERVGPESIRAAMTDPMFRRVDTRRVNTPILVLGAAHDGFVSVRAVRATARAYRTEPEFFDMGHNMMLEPGWADVAARIDAWLQTRDLNRRDVSRHV</sequence>
<accession>A0A1X1UXB7</accession>
<dbReference type="InterPro" id="IPR050266">
    <property type="entry name" value="AB_hydrolase_sf"/>
</dbReference>
<dbReference type="RefSeq" id="WP_085196514.1">
    <property type="nucleotide sequence ID" value="NZ_JACKVI010000010.1"/>
</dbReference>
<reference evidence="3 4" key="1">
    <citation type="submission" date="2016-01" db="EMBL/GenBank/DDBJ databases">
        <title>The new phylogeny of the genus Mycobacterium.</title>
        <authorList>
            <person name="Tarcisio F."/>
            <person name="Conor M."/>
            <person name="Antonella G."/>
            <person name="Elisabetta G."/>
            <person name="Giulia F.S."/>
            <person name="Sara T."/>
            <person name="Anna F."/>
            <person name="Clotilde B."/>
            <person name="Roberto B."/>
            <person name="Veronica D.S."/>
            <person name="Fabio R."/>
            <person name="Monica P."/>
            <person name="Olivier J."/>
            <person name="Enrico T."/>
            <person name="Nicola S."/>
        </authorList>
    </citation>
    <scope>NUCLEOTIDE SEQUENCE [LARGE SCALE GENOMIC DNA]</scope>
    <source>
        <strain evidence="3 4">DSM 45731</strain>
    </source>
</reference>
<dbReference type="OrthoDB" id="9773549at2"/>
<dbReference type="Pfam" id="PF12697">
    <property type="entry name" value="Abhydrolase_6"/>
    <property type="match status" value="1"/>
</dbReference>
<proteinExistence type="predicted"/>
<dbReference type="Gene3D" id="3.40.50.1820">
    <property type="entry name" value="alpha/beta hydrolase"/>
    <property type="match status" value="1"/>
</dbReference>
<dbReference type="InterPro" id="IPR000073">
    <property type="entry name" value="AB_hydrolase_1"/>
</dbReference>
<comment type="caution">
    <text evidence="3">The sequence shown here is derived from an EMBL/GenBank/DDBJ whole genome shotgun (WGS) entry which is preliminary data.</text>
</comment>
<dbReference type="AlphaFoldDB" id="A0A1X1UXB7"/>
<dbReference type="Proteomes" id="UP000194000">
    <property type="component" value="Unassembled WGS sequence"/>
</dbReference>
<evidence type="ECO:0000256" key="1">
    <source>
        <dbReference type="ARBA" id="ARBA00022801"/>
    </source>
</evidence>
<dbReference type="GO" id="GO:0016787">
    <property type="term" value="F:hydrolase activity"/>
    <property type="evidence" value="ECO:0007669"/>
    <property type="project" value="UniProtKB-KW"/>
</dbReference>
<name>A0A1X1UXB7_9MYCO</name>
<evidence type="ECO:0000313" key="3">
    <source>
        <dbReference type="EMBL" id="ORV61328.1"/>
    </source>
</evidence>
<organism evidence="3 4">
    <name type="scientific">Mycobacterium fragae</name>
    <dbReference type="NCBI Taxonomy" id="1260918"/>
    <lineage>
        <taxon>Bacteria</taxon>
        <taxon>Bacillati</taxon>
        <taxon>Actinomycetota</taxon>
        <taxon>Actinomycetes</taxon>
        <taxon>Mycobacteriales</taxon>
        <taxon>Mycobacteriaceae</taxon>
        <taxon>Mycobacterium</taxon>
    </lineage>
</organism>
<dbReference type="GO" id="GO:0016020">
    <property type="term" value="C:membrane"/>
    <property type="evidence" value="ECO:0007669"/>
    <property type="project" value="TreeGrafter"/>
</dbReference>
<dbReference type="PANTHER" id="PTHR43798:SF31">
    <property type="entry name" value="AB HYDROLASE SUPERFAMILY PROTEIN YCLE"/>
    <property type="match status" value="1"/>
</dbReference>
<gene>
    <name evidence="3" type="ORF">AWC06_13285</name>
</gene>